<gene>
    <name evidence="1" type="ORF">KIW84_063265</name>
</gene>
<organism evidence="1 2">
    <name type="scientific">Pisum sativum</name>
    <name type="common">Garden pea</name>
    <name type="synonym">Lathyrus oleraceus</name>
    <dbReference type="NCBI Taxonomy" id="3888"/>
    <lineage>
        <taxon>Eukaryota</taxon>
        <taxon>Viridiplantae</taxon>
        <taxon>Streptophyta</taxon>
        <taxon>Embryophyta</taxon>
        <taxon>Tracheophyta</taxon>
        <taxon>Spermatophyta</taxon>
        <taxon>Magnoliopsida</taxon>
        <taxon>eudicotyledons</taxon>
        <taxon>Gunneridae</taxon>
        <taxon>Pentapetalae</taxon>
        <taxon>rosids</taxon>
        <taxon>fabids</taxon>
        <taxon>Fabales</taxon>
        <taxon>Fabaceae</taxon>
        <taxon>Papilionoideae</taxon>
        <taxon>50 kb inversion clade</taxon>
        <taxon>NPAAA clade</taxon>
        <taxon>Hologalegina</taxon>
        <taxon>IRL clade</taxon>
        <taxon>Fabeae</taxon>
        <taxon>Lathyrus</taxon>
    </lineage>
</organism>
<reference evidence="1 2" key="1">
    <citation type="journal article" date="2022" name="Nat. Genet.">
        <title>Improved pea reference genome and pan-genome highlight genomic features and evolutionary characteristics.</title>
        <authorList>
            <person name="Yang T."/>
            <person name="Liu R."/>
            <person name="Luo Y."/>
            <person name="Hu S."/>
            <person name="Wang D."/>
            <person name="Wang C."/>
            <person name="Pandey M.K."/>
            <person name="Ge S."/>
            <person name="Xu Q."/>
            <person name="Li N."/>
            <person name="Li G."/>
            <person name="Huang Y."/>
            <person name="Saxena R.K."/>
            <person name="Ji Y."/>
            <person name="Li M."/>
            <person name="Yan X."/>
            <person name="He Y."/>
            <person name="Liu Y."/>
            <person name="Wang X."/>
            <person name="Xiang C."/>
            <person name="Varshney R.K."/>
            <person name="Ding H."/>
            <person name="Gao S."/>
            <person name="Zong X."/>
        </authorList>
    </citation>
    <scope>NUCLEOTIDE SEQUENCE [LARGE SCALE GENOMIC DNA]</scope>
    <source>
        <strain evidence="1 2">cv. Zhongwan 6</strain>
    </source>
</reference>
<sequence length="265" mass="29862">MFREAATVVTVCGTAAVPFPKIVRKCIRIEMHWLPFVMESKGEMSENAAVTGYPNSSNRLLTENAAVTDYPTGSNQLHREDLQQPFFEFSDPEAYDTVVPTPTVAQNDVVNNGRPVRQRALPHRLRDYERFQDNEVNNDGDFVHFALMAESEPSKALLEETDCRSIEGTRLALVTPHDKPSEITFMKYKNLFLEIKTFVSTMTLFADRCFGPSWFRNRFLDVTPSAAAMSNSVWATYLTSTLLSTRIETGTVGFAFIGYHPNLVA</sequence>
<dbReference type="EMBL" id="JAMSHJ010000006">
    <property type="protein sequence ID" value="KAI5397383.1"/>
    <property type="molecule type" value="Genomic_DNA"/>
</dbReference>
<evidence type="ECO:0000313" key="2">
    <source>
        <dbReference type="Proteomes" id="UP001058974"/>
    </source>
</evidence>
<dbReference type="AlphaFoldDB" id="A0A9D4W9C8"/>
<dbReference type="Gramene" id="Psat06G0326500-T1">
    <property type="protein sequence ID" value="KAI5397383.1"/>
    <property type="gene ID" value="KIW84_063265"/>
</dbReference>
<keyword evidence="2" id="KW-1185">Reference proteome</keyword>
<proteinExistence type="predicted"/>
<comment type="caution">
    <text evidence="1">The sequence shown here is derived from an EMBL/GenBank/DDBJ whole genome shotgun (WGS) entry which is preliminary data.</text>
</comment>
<accession>A0A9D4W9C8</accession>
<evidence type="ECO:0000313" key="1">
    <source>
        <dbReference type="EMBL" id="KAI5397383.1"/>
    </source>
</evidence>
<protein>
    <submittedName>
        <fullName evidence="1">Uncharacterized protein</fullName>
    </submittedName>
</protein>
<name>A0A9D4W9C8_PEA</name>
<dbReference type="Proteomes" id="UP001058974">
    <property type="component" value="Chromosome 6"/>
</dbReference>